<keyword evidence="7" id="KW-1185">Reference proteome</keyword>
<keyword evidence="2" id="KW-0378">Hydrolase</keyword>
<reference evidence="6 7" key="1">
    <citation type="journal article" date="2011" name="J. Bacteriol.">
        <title>Complete genome sequence of the Thermophilic Bacterium Exiguobacterium sp. AT1b.</title>
        <authorList>
            <person name="Vishnivetskaya T.A."/>
            <person name="Lucas S."/>
            <person name="Copeland A."/>
            <person name="Lapidus A."/>
            <person name="Glavina Del Rio T."/>
            <person name="Dalin E."/>
            <person name="Tice H."/>
            <person name="Bruce D.C."/>
            <person name="Goodwin L.A."/>
            <person name="Pitluck S."/>
            <person name="Saunders E."/>
            <person name="Brettin T."/>
            <person name="Detter C."/>
            <person name="Han C."/>
            <person name="Larimer F."/>
            <person name="Land M.L."/>
            <person name="Hauser L.J."/>
            <person name="Kyrpides N.C."/>
            <person name="Ovchinnikova G."/>
            <person name="Kathariou S."/>
            <person name="Ramaley R.F."/>
            <person name="Rodrigues D.F."/>
            <person name="Hendrix C."/>
            <person name="Richardson P."/>
            <person name="Tiedje J.M."/>
        </authorList>
    </citation>
    <scope>NUCLEOTIDE SEQUENCE [LARGE SCALE GENOMIC DNA]</scope>
    <source>
        <strain evidence="7">ATCC BAA-1283 / AT1b</strain>
    </source>
</reference>
<keyword evidence="4" id="KW-0067">ATP-binding</keyword>
<evidence type="ECO:0000256" key="2">
    <source>
        <dbReference type="ARBA" id="ARBA00022801"/>
    </source>
</evidence>
<dbReference type="EMBL" id="CP001615">
    <property type="protein sequence ID" value="ACQ68939.1"/>
    <property type="molecule type" value="Genomic_DNA"/>
</dbReference>
<dbReference type="InterPro" id="IPR014001">
    <property type="entry name" value="Helicase_ATP-bd"/>
</dbReference>
<evidence type="ECO:0000256" key="1">
    <source>
        <dbReference type="ARBA" id="ARBA00022741"/>
    </source>
</evidence>
<dbReference type="InterPro" id="IPR006935">
    <property type="entry name" value="Helicase/UvrB_N"/>
</dbReference>
<gene>
    <name evidence="6" type="ordered locus">EAT1b_0004</name>
</gene>
<protein>
    <submittedName>
        <fullName evidence="6">Type III restriction protein res subunit</fullName>
    </submittedName>
</protein>
<dbReference type="eggNOG" id="COG1061">
    <property type="taxonomic scope" value="Bacteria"/>
</dbReference>
<evidence type="ECO:0000313" key="6">
    <source>
        <dbReference type="EMBL" id="ACQ68939.1"/>
    </source>
</evidence>
<organism evidence="6 7">
    <name type="scientific">Exiguobacterium sp. (strain ATCC BAA-1283 / AT1b)</name>
    <dbReference type="NCBI Taxonomy" id="360911"/>
    <lineage>
        <taxon>Bacteria</taxon>
        <taxon>Bacillati</taxon>
        <taxon>Bacillota</taxon>
        <taxon>Bacilli</taxon>
        <taxon>Bacillales</taxon>
        <taxon>Bacillales Family XII. Incertae Sedis</taxon>
        <taxon>Exiguobacterium</taxon>
    </lineage>
</organism>
<evidence type="ECO:0000256" key="3">
    <source>
        <dbReference type="ARBA" id="ARBA00022806"/>
    </source>
</evidence>
<dbReference type="PROSITE" id="PS51192">
    <property type="entry name" value="HELICASE_ATP_BIND_1"/>
    <property type="match status" value="1"/>
</dbReference>
<dbReference type="GO" id="GO:0005524">
    <property type="term" value="F:ATP binding"/>
    <property type="evidence" value="ECO:0007669"/>
    <property type="project" value="UniProtKB-KW"/>
</dbReference>
<dbReference type="HOGENOM" id="CLU_011771_3_0_9"/>
<keyword evidence="1" id="KW-0547">Nucleotide-binding</keyword>
<dbReference type="SMART" id="SM00487">
    <property type="entry name" value="DEXDc"/>
    <property type="match status" value="1"/>
</dbReference>
<feature type="domain" description="Helicase ATP-binding" evidence="5">
    <location>
        <begin position="113"/>
        <end position="264"/>
    </location>
</feature>
<evidence type="ECO:0000256" key="4">
    <source>
        <dbReference type="ARBA" id="ARBA00022840"/>
    </source>
</evidence>
<dbReference type="Pfam" id="PF04851">
    <property type="entry name" value="ResIII"/>
    <property type="match status" value="1"/>
</dbReference>
<dbReference type="PANTHER" id="PTHR11274">
    <property type="entry name" value="RAD25/XP-B DNA REPAIR HELICASE"/>
    <property type="match status" value="1"/>
</dbReference>
<dbReference type="GO" id="GO:0004386">
    <property type="term" value="F:helicase activity"/>
    <property type="evidence" value="ECO:0007669"/>
    <property type="project" value="UniProtKB-KW"/>
</dbReference>
<proteinExistence type="predicted"/>
<evidence type="ECO:0000313" key="7">
    <source>
        <dbReference type="Proteomes" id="UP000000716"/>
    </source>
</evidence>
<dbReference type="SUPFAM" id="SSF52540">
    <property type="entry name" value="P-loop containing nucleoside triphosphate hydrolases"/>
    <property type="match status" value="2"/>
</dbReference>
<dbReference type="GO" id="GO:0016787">
    <property type="term" value="F:hydrolase activity"/>
    <property type="evidence" value="ECO:0007669"/>
    <property type="project" value="UniProtKB-KW"/>
</dbReference>
<dbReference type="GO" id="GO:0003677">
    <property type="term" value="F:DNA binding"/>
    <property type="evidence" value="ECO:0007669"/>
    <property type="project" value="InterPro"/>
</dbReference>
<dbReference type="PANTHER" id="PTHR11274:SF0">
    <property type="entry name" value="GENERAL TRANSCRIPTION AND DNA REPAIR FACTOR IIH HELICASE SUBUNIT XPB"/>
    <property type="match status" value="1"/>
</dbReference>
<accession>C4L0M1</accession>
<dbReference type="Pfam" id="PF00271">
    <property type="entry name" value="Helicase_C"/>
    <property type="match status" value="1"/>
</dbReference>
<dbReference type="Gene3D" id="3.40.50.300">
    <property type="entry name" value="P-loop containing nucleotide triphosphate hydrolases"/>
    <property type="match status" value="2"/>
</dbReference>
<evidence type="ECO:0000259" key="5">
    <source>
        <dbReference type="PROSITE" id="PS51192"/>
    </source>
</evidence>
<dbReference type="InterPro" id="IPR050615">
    <property type="entry name" value="ATP-dep_DNA_Helicase"/>
</dbReference>
<dbReference type="Proteomes" id="UP000000716">
    <property type="component" value="Chromosome"/>
</dbReference>
<dbReference type="InterPro" id="IPR027417">
    <property type="entry name" value="P-loop_NTPase"/>
</dbReference>
<dbReference type="OrthoDB" id="9802848at2"/>
<sequence length="558" mass="62629">MLQIFITHNIRIRGASTPIRAAITRALTVDNPAYKKAKRIGKRAWGIPPKLELFIHDQGDLVTPRGFENQLNGILTLGGIDPKKVTSRRQTAGKGVDFGWNNDWKLRSYQEPFIEAVTKQNGVGIAPAGSGKTIMGLRYISEKGRAAIWLTHTTDLMYQTAAKAEKLLPNVGKIGFFGDGSHEWGDGNLIMATVQTLQRNGHLIDALNEFIGTVVIDEAHHFPAVQFVDTAGRFKAENMLGVTATPERKDGLECYMYNGIGPQLHRVERDDLYDSGELIKPKVEFVYTEFNFDSASDRNEIDSVEAGGDDMDYSAVLQRLIQDPTRLTLVAQSILDASEGQYSIVIAESVRYSFQLRDKVAHLAALAGKPMPRMAVVHGGISRYKWVTKRPVGVEIIEERTGKTGTKYKVENYTQDEMQNWQVSAGQRKEIMAACDRKEIDILFATQLAREGLDMPHLTVGHMVMPKRGDDAKKGNGGSVEQEIGRIQRKDPTNPDKQATWYDYVDYNVGVFRQQYNSRRKVYKRLGIAVPNKPRTERQEIESFMTSGKMFDLPDLPY</sequence>
<dbReference type="AlphaFoldDB" id="C4L0M1"/>
<dbReference type="STRING" id="360911.EAT1b_0004"/>
<dbReference type="InterPro" id="IPR001650">
    <property type="entry name" value="Helicase_C-like"/>
</dbReference>
<dbReference type="KEGG" id="eat:EAT1b_0004"/>
<dbReference type="RefSeq" id="WP_012726058.1">
    <property type="nucleotide sequence ID" value="NC_012673.1"/>
</dbReference>
<keyword evidence="3" id="KW-0347">Helicase</keyword>
<name>C4L0M1_EXISA</name>